<dbReference type="Proteomes" id="UP000275281">
    <property type="component" value="Unassembled WGS sequence"/>
</dbReference>
<dbReference type="Gene3D" id="3.20.20.450">
    <property type="entry name" value="EAL domain"/>
    <property type="match status" value="1"/>
</dbReference>
<dbReference type="SMART" id="SM00052">
    <property type="entry name" value="EAL"/>
    <property type="match status" value="1"/>
</dbReference>
<dbReference type="PROSITE" id="PS50885">
    <property type="entry name" value="HAMP"/>
    <property type="match status" value="1"/>
</dbReference>
<dbReference type="EMBL" id="RPOK01000002">
    <property type="protein sequence ID" value="RPJ67622.1"/>
    <property type="molecule type" value="Genomic_DNA"/>
</dbReference>
<dbReference type="PROSITE" id="PS50887">
    <property type="entry name" value="GGDEF"/>
    <property type="match status" value="1"/>
</dbReference>
<organism evidence="5 6">
    <name type="scientific">Alteromonas sediminis</name>
    <dbReference type="NCBI Taxonomy" id="2259342"/>
    <lineage>
        <taxon>Bacteria</taxon>
        <taxon>Pseudomonadati</taxon>
        <taxon>Pseudomonadota</taxon>
        <taxon>Gammaproteobacteria</taxon>
        <taxon>Alteromonadales</taxon>
        <taxon>Alteromonadaceae</taxon>
        <taxon>Alteromonas/Salinimonas group</taxon>
        <taxon>Alteromonas</taxon>
    </lineage>
</organism>
<feature type="domain" description="GGDEF" evidence="4">
    <location>
        <begin position="389"/>
        <end position="515"/>
    </location>
</feature>
<evidence type="ECO:0000313" key="6">
    <source>
        <dbReference type="Proteomes" id="UP000275281"/>
    </source>
</evidence>
<dbReference type="Pfam" id="PF00563">
    <property type="entry name" value="EAL"/>
    <property type="match status" value="1"/>
</dbReference>
<feature type="transmembrane region" description="Helical" evidence="1">
    <location>
        <begin position="12"/>
        <end position="30"/>
    </location>
</feature>
<protein>
    <submittedName>
        <fullName evidence="5">EAL domain-containing protein</fullName>
    </submittedName>
</protein>
<dbReference type="OrthoDB" id="9804951at2"/>
<dbReference type="SUPFAM" id="SSF55073">
    <property type="entry name" value="Nucleotide cyclase"/>
    <property type="match status" value="1"/>
</dbReference>
<name>A0A3N5Y1Q5_9ALTE</name>
<dbReference type="SUPFAM" id="SSF158472">
    <property type="entry name" value="HAMP domain-like"/>
    <property type="match status" value="1"/>
</dbReference>
<dbReference type="InterPro" id="IPR003660">
    <property type="entry name" value="HAMP_dom"/>
</dbReference>
<dbReference type="SMART" id="SM00304">
    <property type="entry name" value="HAMP"/>
    <property type="match status" value="1"/>
</dbReference>
<feature type="domain" description="EAL" evidence="2">
    <location>
        <begin position="523"/>
        <end position="778"/>
    </location>
</feature>
<reference evidence="5 6" key="1">
    <citation type="submission" date="2018-11" db="EMBL/GenBank/DDBJ databases">
        <authorList>
            <person name="Ye M.-Q."/>
            <person name="Du Z.-J."/>
        </authorList>
    </citation>
    <scope>NUCLEOTIDE SEQUENCE [LARGE SCALE GENOMIC DNA]</scope>
    <source>
        <strain evidence="5 6">U0105</strain>
    </source>
</reference>
<keyword evidence="1" id="KW-0812">Transmembrane</keyword>
<dbReference type="Gene3D" id="3.30.70.270">
    <property type="match status" value="1"/>
</dbReference>
<dbReference type="CDD" id="cd01949">
    <property type="entry name" value="GGDEF"/>
    <property type="match status" value="1"/>
</dbReference>
<feature type="domain" description="HAMP" evidence="3">
    <location>
        <begin position="304"/>
        <end position="357"/>
    </location>
</feature>
<dbReference type="InterPro" id="IPR000160">
    <property type="entry name" value="GGDEF_dom"/>
</dbReference>
<dbReference type="InterPro" id="IPR029787">
    <property type="entry name" value="Nucleotide_cyclase"/>
</dbReference>
<dbReference type="InterPro" id="IPR001633">
    <property type="entry name" value="EAL_dom"/>
</dbReference>
<dbReference type="SUPFAM" id="SSF141868">
    <property type="entry name" value="EAL domain-like"/>
    <property type="match status" value="1"/>
</dbReference>
<evidence type="ECO:0000259" key="3">
    <source>
        <dbReference type="PROSITE" id="PS50885"/>
    </source>
</evidence>
<dbReference type="GO" id="GO:0071111">
    <property type="term" value="F:cyclic-guanylate-specific phosphodiesterase activity"/>
    <property type="evidence" value="ECO:0007669"/>
    <property type="project" value="InterPro"/>
</dbReference>
<comment type="caution">
    <text evidence="5">The sequence shown here is derived from an EMBL/GenBank/DDBJ whole genome shotgun (WGS) entry which is preliminary data.</text>
</comment>
<dbReference type="RefSeq" id="WP_124027522.1">
    <property type="nucleotide sequence ID" value="NZ_JBHRSN010000015.1"/>
</dbReference>
<dbReference type="Pfam" id="PF14827">
    <property type="entry name" value="dCache_3"/>
    <property type="match status" value="1"/>
</dbReference>
<dbReference type="InterPro" id="IPR029150">
    <property type="entry name" value="dCache_3"/>
</dbReference>
<dbReference type="Gene3D" id="6.10.340.10">
    <property type="match status" value="1"/>
</dbReference>
<dbReference type="InterPro" id="IPR050706">
    <property type="entry name" value="Cyclic-di-GMP_PDE-like"/>
</dbReference>
<dbReference type="PANTHER" id="PTHR33121">
    <property type="entry name" value="CYCLIC DI-GMP PHOSPHODIESTERASE PDEF"/>
    <property type="match status" value="1"/>
</dbReference>
<dbReference type="SMART" id="SM00267">
    <property type="entry name" value="GGDEF"/>
    <property type="match status" value="1"/>
</dbReference>
<dbReference type="CDD" id="cd06225">
    <property type="entry name" value="HAMP"/>
    <property type="match status" value="1"/>
</dbReference>
<dbReference type="PROSITE" id="PS50883">
    <property type="entry name" value="EAL"/>
    <property type="match status" value="1"/>
</dbReference>
<keyword evidence="6" id="KW-1185">Reference proteome</keyword>
<proteinExistence type="predicted"/>
<gene>
    <name evidence="5" type="ORF">DRW07_08930</name>
</gene>
<dbReference type="Pfam" id="PF00990">
    <property type="entry name" value="GGDEF"/>
    <property type="match status" value="1"/>
</dbReference>
<dbReference type="GO" id="GO:0007165">
    <property type="term" value="P:signal transduction"/>
    <property type="evidence" value="ECO:0007669"/>
    <property type="project" value="InterPro"/>
</dbReference>
<dbReference type="Pfam" id="PF00672">
    <property type="entry name" value="HAMP"/>
    <property type="match status" value="1"/>
</dbReference>
<accession>A0A3N5Y1Q5</accession>
<keyword evidence="1" id="KW-1133">Transmembrane helix</keyword>
<dbReference type="AlphaFoldDB" id="A0A3N5Y1Q5"/>
<dbReference type="InterPro" id="IPR035919">
    <property type="entry name" value="EAL_sf"/>
</dbReference>
<dbReference type="GO" id="GO:0016020">
    <property type="term" value="C:membrane"/>
    <property type="evidence" value="ECO:0007669"/>
    <property type="project" value="InterPro"/>
</dbReference>
<dbReference type="InterPro" id="IPR043128">
    <property type="entry name" value="Rev_trsase/Diguanyl_cyclase"/>
</dbReference>
<evidence type="ECO:0000256" key="1">
    <source>
        <dbReference type="SAM" id="Phobius"/>
    </source>
</evidence>
<dbReference type="PANTHER" id="PTHR33121:SF79">
    <property type="entry name" value="CYCLIC DI-GMP PHOSPHODIESTERASE PDED-RELATED"/>
    <property type="match status" value="1"/>
</dbReference>
<dbReference type="NCBIfam" id="TIGR00254">
    <property type="entry name" value="GGDEF"/>
    <property type="match status" value="1"/>
</dbReference>
<keyword evidence="1" id="KW-0472">Membrane</keyword>
<evidence type="ECO:0000313" key="5">
    <source>
        <dbReference type="EMBL" id="RPJ67622.1"/>
    </source>
</evidence>
<dbReference type="CDD" id="cd01948">
    <property type="entry name" value="EAL"/>
    <property type="match status" value="1"/>
</dbReference>
<evidence type="ECO:0000259" key="2">
    <source>
        <dbReference type="PROSITE" id="PS50883"/>
    </source>
</evidence>
<feature type="transmembrane region" description="Helical" evidence="1">
    <location>
        <begin position="282"/>
        <end position="302"/>
    </location>
</feature>
<sequence>MDLTLRQSLFRLLFWSIVVTAVVILVNVWTSTAKMVDEQLANRLVVANNVFERVLENRSEILSSSATVLAGDFGFRGVVADVAKGGDTATLNSNLRSNARRIDADVMALLDINGFVKTSEPSIFTSGSLFEFEDAVNALLEDNNENTEAIGIVNGSLYQMILVPVRAPTIKGILIVGFEIDGSFLTDLSNIIQADLIAYQAGRALTDTPVKSLIATSLTKESANKLLGRAQSEVNWIDVTLEGDKPYVLRSLTLTDDAESNVNIAIAANVGPQYKSFTRLQVSILTISVIAMFASLGVSLLVSRRITEPLSSLIEGVKRIAAGDYGKSLDVSGRLQEIRHLASAFSTMQESIASREKRIRYQAQHDDLTGLYNRTHIQTLIGEKLESGEHIQVIGLNIVGFRQINDLYGYVNGDICLQRISERLTRWPGEASRLSGSDMIWIPESPLDEIKLETLKYILEQPVETEELSIPIKVSLGIMDLPDDADNAELLFRRMNIVIDAAKNESSWLARYSDNIESRYLRRLDIITELKRALISEQSELSMVYQPKIDLRSNTVKGLEALIRWNSKELGFVPPDEFIGIAEQAGLIEIVTEWVINQVIVDTSTLREAGHPVSIAINLSTQDVENSALLGRFFEKLEQFELNSSDVQIEVTESDLVADQNLAIQNLDALRERGFKVAIDDFGTGYSSLAYLKDLPVDVIKIDKSFVLNLSKSIEDQQIVNTVLKLADSFNLEVVAEGVEDEVALSLLSEWGCHYAQGYFISRPLPLPDLLKWFEQTPYC</sequence>
<evidence type="ECO:0000259" key="4">
    <source>
        <dbReference type="PROSITE" id="PS50887"/>
    </source>
</evidence>